<dbReference type="Gene3D" id="3.40.50.1820">
    <property type="entry name" value="alpha/beta hydrolase"/>
    <property type="match status" value="1"/>
</dbReference>
<dbReference type="InterPro" id="IPR010520">
    <property type="entry name" value="FrsA-like"/>
</dbReference>
<dbReference type="AlphaFoldDB" id="A0A6H9URS0"/>
<evidence type="ECO:0000256" key="1">
    <source>
        <dbReference type="SAM" id="MobiDB-lite"/>
    </source>
</evidence>
<organism evidence="2 3">
    <name type="scientific">Streptomyces luteolifulvus</name>
    <dbReference type="NCBI Taxonomy" id="2615112"/>
    <lineage>
        <taxon>Bacteria</taxon>
        <taxon>Bacillati</taxon>
        <taxon>Actinomycetota</taxon>
        <taxon>Actinomycetes</taxon>
        <taxon>Kitasatosporales</taxon>
        <taxon>Streptomycetaceae</taxon>
        <taxon>Streptomyces</taxon>
    </lineage>
</organism>
<keyword evidence="3" id="KW-1185">Reference proteome</keyword>
<dbReference type="InterPro" id="IPR029058">
    <property type="entry name" value="AB_hydrolase_fold"/>
</dbReference>
<evidence type="ECO:0000313" key="2">
    <source>
        <dbReference type="EMBL" id="KAB1140661.1"/>
    </source>
</evidence>
<dbReference type="GO" id="GO:0016787">
    <property type="term" value="F:hydrolase activity"/>
    <property type="evidence" value="ECO:0007669"/>
    <property type="project" value="UniProtKB-KW"/>
</dbReference>
<protein>
    <submittedName>
        <fullName evidence="2">Alpha/beta fold hydrolase</fullName>
    </submittedName>
</protein>
<feature type="region of interest" description="Disordered" evidence="1">
    <location>
        <begin position="1"/>
        <end position="22"/>
    </location>
</feature>
<name>A0A6H9URS0_9ACTN</name>
<proteinExistence type="predicted"/>
<dbReference type="EMBL" id="VZRB01000039">
    <property type="protein sequence ID" value="KAB1140661.1"/>
    <property type="molecule type" value="Genomic_DNA"/>
</dbReference>
<dbReference type="SUPFAM" id="SSF53474">
    <property type="entry name" value="alpha/beta-Hydrolases"/>
    <property type="match status" value="1"/>
</dbReference>
<gene>
    <name evidence="2" type="ORF">F7R91_34980</name>
</gene>
<comment type="caution">
    <text evidence="2">The sequence shown here is derived from an EMBL/GenBank/DDBJ whole genome shotgun (WGS) entry which is preliminary data.</text>
</comment>
<reference evidence="2 3" key="1">
    <citation type="submission" date="2019-09" db="EMBL/GenBank/DDBJ databases">
        <title>Screening of Novel Bioactive Compounds from Soil-Associated.</title>
        <authorList>
            <person name="Zhao S."/>
        </authorList>
    </citation>
    <scope>NUCLEOTIDE SEQUENCE [LARGE SCALE GENOMIC DNA]</scope>
    <source>
        <strain evidence="2 3">HIT-DPA4</strain>
    </source>
</reference>
<keyword evidence="2" id="KW-0378">Hydrolase</keyword>
<accession>A0A6H9URS0</accession>
<sequence>MCPGAGTCPRRGGTDTCPRRERNNPVIPAAELRRFGLPHAYAQGIPADVVHRVMGNLGEDTQDDNPGRWTHEWSSLALAAEARGRDLEAVRYYTMARFPYVDGPDREAAQRAGVEAFDRWRKRVRGISRLDLPFDGAGFACWAAGLSQRNRLPLILVLGGITSTKEQWAPLLADAGRLGAAVVVTELPGVGENTLTYGTDSTGMLTYLVDLLGRAADASRTCVVGLSFGGHLALRHALADNRVQGLVSAGAPVRDFFIRAAHHVPLPRLMTLTLSHLTRTPVDLLPASLADWAVEEERLSRLRTTVAYAAGRDDEIAPPSDVRLLERSVPHLRLVETGSLGGRPEQAAETRLWLLSQALRMVGTASAVRRAASARARVLRARRRLAGTSAGAPA</sequence>
<dbReference type="Pfam" id="PF06500">
    <property type="entry name" value="FrsA-like"/>
    <property type="match status" value="1"/>
</dbReference>
<evidence type="ECO:0000313" key="3">
    <source>
        <dbReference type="Proteomes" id="UP000442707"/>
    </source>
</evidence>
<dbReference type="Proteomes" id="UP000442707">
    <property type="component" value="Unassembled WGS sequence"/>
</dbReference>